<dbReference type="Proteomes" id="UP000730482">
    <property type="component" value="Unassembled WGS sequence"/>
</dbReference>
<reference evidence="2 3" key="1">
    <citation type="submission" date="2020-02" db="EMBL/GenBank/DDBJ databases">
        <title>Acidophilic actinobacteria isolated from forest soil.</title>
        <authorList>
            <person name="Golinska P."/>
        </authorList>
    </citation>
    <scope>NUCLEOTIDE SEQUENCE [LARGE SCALE GENOMIC DNA]</scope>
    <source>
        <strain evidence="2 3">NL8</strain>
    </source>
</reference>
<accession>A0ABS5KKX3</accession>
<name>A0ABS5KKX3_9ACTN</name>
<sequence length="174" mass="18069">MKYVGRKSAALAAAALASLGLAGPAVAAPAADAVTPPSTGQDQLQPVRLVATQATLNLTALDLEDLSAQAMDPVTGQPIRGMLVQFTTADGRFLGQAYTGYDGIADIDAPENVGPGTVQELLSGYYAVLVGDGVHAPTSTHGAITLGTDQQQNVYTQISDRRLKHDLVPVDWSR</sequence>
<organism evidence="2 3">
    <name type="scientific">Catenulispora pinistramenti</name>
    <dbReference type="NCBI Taxonomy" id="2705254"/>
    <lineage>
        <taxon>Bacteria</taxon>
        <taxon>Bacillati</taxon>
        <taxon>Actinomycetota</taxon>
        <taxon>Actinomycetes</taxon>
        <taxon>Catenulisporales</taxon>
        <taxon>Catenulisporaceae</taxon>
        <taxon>Catenulispora</taxon>
    </lineage>
</organism>
<protein>
    <recommendedName>
        <fullName evidence="4">Secreted protein</fullName>
    </recommendedName>
</protein>
<gene>
    <name evidence="2" type="ORF">KGQ19_07350</name>
</gene>
<evidence type="ECO:0000313" key="2">
    <source>
        <dbReference type="EMBL" id="MBS2546680.1"/>
    </source>
</evidence>
<keyword evidence="3" id="KW-1185">Reference proteome</keyword>
<evidence type="ECO:0000256" key="1">
    <source>
        <dbReference type="SAM" id="SignalP"/>
    </source>
</evidence>
<dbReference type="EMBL" id="JAAFYZ010000016">
    <property type="protein sequence ID" value="MBS2546680.1"/>
    <property type="molecule type" value="Genomic_DNA"/>
</dbReference>
<comment type="caution">
    <text evidence="2">The sequence shown here is derived from an EMBL/GenBank/DDBJ whole genome shotgun (WGS) entry which is preliminary data.</text>
</comment>
<feature type="signal peptide" evidence="1">
    <location>
        <begin position="1"/>
        <end position="27"/>
    </location>
</feature>
<feature type="chain" id="PRO_5045443742" description="Secreted protein" evidence="1">
    <location>
        <begin position="28"/>
        <end position="174"/>
    </location>
</feature>
<dbReference type="RefSeq" id="WP_212008325.1">
    <property type="nucleotide sequence ID" value="NZ_JAAFYZ010000016.1"/>
</dbReference>
<evidence type="ECO:0008006" key="4">
    <source>
        <dbReference type="Google" id="ProtNLM"/>
    </source>
</evidence>
<keyword evidence="1" id="KW-0732">Signal</keyword>
<evidence type="ECO:0000313" key="3">
    <source>
        <dbReference type="Proteomes" id="UP000730482"/>
    </source>
</evidence>
<proteinExistence type="predicted"/>